<dbReference type="InterPro" id="IPR038638">
    <property type="entry name" value="RbpA_sf"/>
</dbReference>
<reference evidence="3" key="2">
    <citation type="submission" date="2020-09" db="EMBL/GenBank/DDBJ databases">
        <authorList>
            <person name="Sun Q."/>
            <person name="Zhou Y."/>
        </authorList>
    </citation>
    <scope>NUCLEOTIDE SEQUENCE</scope>
    <source>
        <strain evidence="3">CGMCC 1.16548</strain>
    </source>
</reference>
<proteinExistence type="inferred from homology"/>
<protein>
    <recommendedName>
        <fullName evidence="1">RNA polymerase-binding protein RbpA</fullName>
    </recommendedName>
</protein>
<feature type="region of interest" description="Disordered" evidence="2">
    <location>
        <begin position="1"/>
        <end position="21"/>
    </location>
</feature>
<dbReference type="InterPro" id="IPR025182">
    <property type="entry name" value="RNApol-bd_RbpA"/>
</dbReference>
<dbReference type="GO" id="GO:0001000">
    <property type="term" value="F:bacterial-type RNA polymerase core enzyme binding"/>
    <property type="evidence" value="ECO:0007669"/>
    <property type="project" value="UniProtKB-UniRule"/>
</dbReference>
<comment type="subunit">
    <text evidence="1">Forms a complex with the RNAP catalytic core and with free principal sigma factors.</text>
</comment>
<dbReference type="RefSeq" id="WP_191282088.1">
    <property type="nucleotide sequence ID" value="NZ_BNAI01000001.1"/>
</dbReference>
<comment type="function">
    <text evidence="1">Binds to RNA polymerase (RNAP), stimulating transcription from principal, but not alternative sigma factor promoters.</text>
</comment>
<reference evidence="3" key="1">
    <citation type="journal article" date="2014" name="Int. J. Syst. Evol. Microbiol.">
        <title>Complete genome sequence of Corynebacterium casei LMG S-19264T (=DSM 44701T), isolated from a smear-ripened cheese.</title>
        <authorList>
            <consortium name="US DOE Joint Genome Institute (JGI-PGF)"/>
            <person name="Walter F."/>
            <person name="Albersmeier A."/>
            <person name="Kalinowski J."/>
            <person name="Ruckert C."/>
        </authorList>
    </citation>
    <scope>NUCLEOTIDE SEQUENCE</scope>
    <source>
        <strain evidence="3">CGMCC 1.16548</strain>
    </source>
</reference>
<dbReference type="EMBL" id="BNAI01000001">
    <property type="protein sequence ID" value="GHF09777.1"/>
    <property type="molecule type" value="Genomic_DNA"/>
</dbReference>
<keyword evidence="1" id="KW-0804">Transcription</keyword>
<dbReference type="GO" id="GO:0045893">
    <property type="term" value="P:positive regulation of DNA-templated transcription"/>
    <property type="evidence" value="ECO:0007669"/>
    <property type="project" value="UniProtKB-UniRule"/>
</dbReference>
<evidence type="ECO:0000313" key="4">
    <source>
        <dbReference type="Proteomes" id="UP000617531"/>
    </source>
</evidence>
<evidence type="ECO:0000256" key="2">
    <source>
        <dbReference type="SAM" id="MobiDB-lite"/>
    </source>
</evidence>
<comment type="similarity">
    <text evidence="1">Belongs to the RNA polymerase-binding protein RbpA family.</text>
</comment>
<comment type="caution">
    <text evidence="1">Lacks conserved residue(s) required for the propagation of feature annotation.</text>
</comment>
<name>A0A8J3GPB0_9MICO</name>
<dbReference type="Gene3D" id="2.20.28.270">
    <property type="entry name" value="RNA polymerase-binding protein A"/>
    <property type="match status" value="1"/>
</dbReference>
<evidence type="ECO:0000256" key="1">
    <source>
        <dbReference type="HAMAP-Rule" id="MF_01483"/>
    </source>
</evidence>
<sequence length="126" mass="14456">MAERNLRGMRLGSQSLQSEEGVEFVSRRKSLYRTEDGSTFEVTFAFDAEIPETWESPRSGQEGRLVAEDGSLVETTVVETKAPRTHWDMLLERRTRAELEELLQERLQLLRARRGDEAVKNSKKSA</sequence>
<evidence type="ECO:0000313" key="3">
    <source>
        <dbReference type="EMBL" id="GHF09777.1"/>
    </source>
</evidence>
<keyword evidence="1" id="KW-0805">Transcription regulation</keyword>
<dbReference type="HAMAP" id="MF_01483">
    <property type="entry name" value="RbpA"/>
    <property type="match status" value="1"/>
</dbReference>
<comment type="caution">
    <text evidence="3">The sequence shown here is derived from an EMBL/GenBank/DDBJ whole genome shotgun (WGS) entry which is preliminary data.</text>
</comment>
<gene>
    <name evidence="1 3" type="primary">rbpA</name>
    <name evidence="3" type="ORF">GCM10011600_08530</name>
</gene>
<dbReference type="AlphaFoldDB" id="A0A8J3GPB0"/>
<dbReference type="Proteomes" id="UP000617531">
    <property type="component" value="Unassembled WGS sequence"/>
</dbReference>
<organism evidence="3 4">
    <name type="scientific">Pseudolysinimonas yzui</name>
    <dbReference type="NCBI Taxonomy" id="2708254"/>
    <lineage>
        <taxon>Bacteria</taxon>
        <taxon>Bacillati</taxon>
        <taxon>Actinomycetota</taxon>
        <taxon>Actinomycetes</taxon>
        <taxon>Micrococcales</taxon>
        <taxon>Microbacteriaceae</taxon>
        <taxon>Pseudolysinimonas</taxon>
    </lineage>
</organism>
<dbReference type="Pfam" id="PF13397">
    <property type="entry name" value="RbpA"/>
    <property type="match status" value="1"/>
</dbReference>
<accession>A0A8J3GPB0</accession>
<keyword evidence="4" id="KW-1185">Reference proteome</keyword>